<comment type="caution">
    <text evidence="4">The sequence shown here is derived from an EMBL/GenBank/DDBJ whole genome shotgun (WGS) entry which is preliminary data.</text>
</comment>
<dbReference type="Proteomes" id="UP001292094">
    <property type="component" value="Unassembled WGS sequence"/>
</dbReference>
<dbReference type="EMBL" id="JAWZYT010000958">
    <property type="protein sequence ID" value="KAK4317035.1"/>
    <property type="molecule type" value="Genomic_DNA"/>
</dbReference>
<evidence type="ECO:0000313" key="5">
    <source>
        <dbReference type="Proteomes" id="UP001292094"/>
    </source>
</evidence>
<proteinExistence type="predicted"/>
<evidence type="ECO:0000256" key="2">
    <source>
        <dbReference type="ARBA" id="ARBA00023043"/>
    </source>
</evidence>
<dbReference type="InterPro" id="IPR036770">
    <property type="entry name" value="Ankyrin_rpt-contain_sf"/>
</dbReference>
<dbReference type="PANTHER" id="PTHR24201">
    <property type="entry name" value="ANK_REP_REGION DOMAIN-CONTAINING PROTEIN"/>
    <property type="match status" value="1"/>
</dbReference>
<feature type="repeat" description="ANK" evidence="3">
    <location>
        <begin position="157"/>
        <end position="189"/>
    </location>
</feature>
<keyword evidence="5" id="KW-1185">Reference proteome</keyword>
<evidence type="ECO:0000256" key="3">
    <source>
        <dbReference type="PROSITE-ProRule" id="PRU00023"/>
    </source>
</evidence>
<keyword evidence="1" id="KW-0677">Repeat</keyword>
<feature type="repeat" description="ANK" evidence="3">
    <location>
        <begin position="190"/>
        <end position="222"/>
    </location>
</feature>
<dbReference type="PROSITE" id="PS50297">
    <property type="entry name" value="ANK_REP_REGION"/>
    <property type="match status" value="3"/>
</dbReference>
<dbReference type="InterPro" id="IPR002110">
    <property type="entry name" value="Ankyrin_rpt"/>
</dbReference>
<evidence type="ECO:0000313" key="4">
    <source>
        <dbReference type="EMBL" id="KAK4317035.1"/>
    </source>
</evidence>
<feature type="repeat" description="ANK" evidence="3">
    <location>
        <begin position="124"/>
        <end position="156"/>
    </location>
</feature>
<dbReference type="SMART" id="SM00248">
    <property type="entry name" value="ANK"/>
    <property type="match status" value="10"/>
</dbReference>
<dbReference type="GO" id="GO:0005634">
    <property type="term" value="C:nucleus"/>
    <property type="evidence" value="ECO:0007669"/>
    <property type="project" value="TreeGrafter"/>
</dbReference>
<organism evidence="4 5">
    <name type="scientific">Petrolisthes manimaculis</name>
    <dbReference type="NCBI Taxonomy" id="1843537"/>
    <lineage>
        <taxon>Eukaryota</taxon>
        <taxon>Metazoa</taxon>
        <taxon>Ecdysozoa</taxon>
        <taxon>Arthropoda</taxon>
        <taxon>Crustacea</taxon>
        <taxon>Multicrustacea</taxon>
        <taxon>Malacostraca</taxon>
        <taxon>Eumalacostraca</taxon>
        <taxon>Eucarida</taxon>
        <taxon>Decapoda</taxon>
        <taxon>Pleocyemata</taxon>
        <taxon>Anomura</taxon>
        <taxon>Galatheoidea</taxon>
        <taxon>Porcellanidae</taxon>
        <taxon>Petrolisthes</taxon>
    </lineage>
</organism>
<dbReference type="SUPFAM" id="SSF48403">
    <property type="entry name" value="Ankyrin repeat"/>
    <property type="match status" value="3"/>
</dbReference>
<evidence type="ECO:0000256" key="1">
    <source>
        <dbReference type="ARBA" id="ARBA00022737"/>
    </source>
</evidence>
<reference evidence="4" key="1">
    <citation type="submission" date="2023-11" db="EMBL/GenBank/DDBJ databases">
        <title>Genome assemblies of two species of porcelain crab, Petrolisthes cinctipes and Petrolisthes manimaculis (Anomura: Porcellanidae).</title>
        <authorList>
            <person name="Angst P."/>
        </authorList>
    </citation>
    <scope>NUCLEOTIDE SEQUENCE</scope>
    <source>
        <strain evidence="4">PB745_02</strain>
        <tissue evidence="4">Gill</tissue>
    </source>
</reference>
<name>A0AAE1Q081_9EUCA</name>
<dbReference type="Pfam" id="PF12796">
    <property type="entry name" value="Ank_2"/>
    <property type="match status" value="2"/>
</dbReference>
<accession>A0AAE1Q081</accession>
<dbReference type="Gene3D" id="3.30.460.90">
    <property type="match status" value="1"/>
</dbReference>
<dbReference type="Gene3D" id="1.25.40.20">
    <property type="entry name" value="Ankyrin repeat-containing domain"/>
    <property type="match status" value="4"/>
</dbReference>
<dbReference type="Pfam" id="PF00023">
    <property type="entry name" value="Ank"/>
    <property type="match status" value="2"/>
</dbReference>
<protein>
    <submittedName>
        <fullName evidence="4">Uncharacterized protein</fullName>
    </submittedName>
</protein>
<dbReference type="PROSITE" id="PS50088">
    <property type="entry name" value="ANK_REPEAT"/>
    <property type="match status" value="4"/>
</dbReference>
<gene>
    <name evidence="4" type="ORF">Pmani_011847</name>
</gene>
<dbReference type="AlphaFoldDB" id="A0AAE1Q081"/>
<keyword evidence="2 3" id="KW-0040">ANK repeat</keyword>
<sequence>MVNEVWKRTMEPAHLVEKLVCRVRTGDVEGLKSILDHTTFTGDSLDSILLPPDDPECPEASLMVLAAGKGYTDIVRVLQRAGLAADARGHFLYTPLQAAAHRGHHRAMEALLPGQPNLDAGDKYGVTALHLAARRGWVSCAQVLVKAGANLDARDTAMRTPLHHAIVSHSTPVLKLLLDSGCDSTALESTSFTPMHIAGLVGNEEAIQELSTSGQSMEETDNAGMTPEEVAQVWGRHNTAWLLHKMTSTTLRKPTASHSLLRRSWKDYESEGNKTINWVREENTFFLEANVPENRDGYYQDQNGWTALHWAAHLRLDNMVRTLAGPCGIFLNVVTYASQTPADLAQMSGHQLLSQWLSSSCESEEVEDEAMLYRKLLLVISGGDDVKAASRLLHQGASLLPVADLHSNALVLAITCNRPRIVSLLVAAGAPITTRIGGLSLLQVAWTSPDVTIRVKAQITRHYLHMLEAEMQQVGPPDGDLHRGIQWMIKELRGDHPRCVSWPLEQHASLTDLMTAAAIYCCPVTAAFLRQSGAKAFLQDATGTTPLHAALDNRHWDMARVLVRDLGACLYVPDSRGRSPLDLLPKYMRREEEMSLYYRERRQLEDIQQGMKDKEDQQRVLEVTDIYDYLFNLYKSGDVKPEISPPHSETLLYALMLAAQRGLLHLTYLLVVVGGLDGAHVVVDATHDSCPLHQAASHGNLGCVALLLALGAPTHQQDRYGHTAGHLAAMFGHKATFKQLQGVDWEYEPRCRAGTTPSEINHNFRDYLRIFGKQTVDLEQHTLCNKPSKGIQAIFRSLDLKTFLAELSKITVDFKQNEAKEVKDIILKEIQIIVDEVSKLNGFYKGELVIVGSTSDGTRLYAPDEYDINLVLSNIPGVSVEIEEQEKTRVALTGHSCQVKVVSSHPNLQRNILIKEFSCLVQSCLRTHTTSDSRLSLVPPGVTMTQMGVALAFAWQGCKYPLLLIGVDLVPVLSVPWPPRVFRPLLTPPNITQVYLSNVGEGDWRCSFAKAEADVLSGLTKEERQVYLVLKALLSTLKAEPWMPREVKDNFTWWDSRRWKIMVPAGFAMKNAFLKRLEQKRYEEQLDCKRYQNQEDWKQDNHLVCKLVCKPDNEQLNCKKDVDQSDCKQDHGCLDWTAMKHAVIGLLRDMCMTFQDPETGLESLVPAKIYAYFGGEFERPKIGEGAPEIIKILEEDW</sequence>
<dbReference type="PANTHER" id="PTHR24201:SF16">
    <property type="entry name" value="ANKYRIN-1-LIKE-RELATED"/>
    <property type="match status" value="1"/>
</dbReference>
<feature type="repeat" description="ANK" evidence="3">
    <location>
        <begin position="687"/>
        <end position="719"/>
    </location>
</feature>
<dbReference type="InterPro" id="IPR050776">
    <property type="entry name" value="Ank_Repeat/CDKN_Inhibitor"/>
</dbReference>